<dbReference type="InterPro" id="IPR036425">
    <property type="entry name" value="MoaB/Mog-like_dom_sf"/>
</dbReference>
<dbReference type="SUPFAM" id="SSF142433">
    <property type="entry name" value="CinA-like"/>
    <property type="match status" value="1"/>
</dbReference>
<dbReference type="RefSeq" id="WP_061569892.1">
    <property type="nucleotide sequence ID" value="NZ_LQYT01000130.1"/>
</dbReference>
<dbReference type="Pfam" id="PF02464">
    <property type="entry name" value="CinA"/>
    <property type="match status" value="1"/>
</dbReference>
<dbReference type="InterPro" id="IPR001453">
    <property type="entry name" value="MoaB/Mog_dom"/>
</dbReference>
<dbReference type="InterPro" id="IPR036653">
    <property type="entry name" value="CinA-like_C"/>
</dbReference>
<dbReference type="Gene3D" id="3.30.70.2860">
    <property type="match status" value="1"/>
</dbReference>
<dbReference type="SMART" id="SM00852">
    <property type="entry name" value="MoCF_biosynth"/>
    <property type="match status" value="1"/>
</dbReference>
<dbReference type="Pfam" id="PF18146">
    <property type="entry name" value="CinA_KH"/>
    <property type="match status" value="1"/>
</dbReference>
<dbReference type="PATRIC" id="fig|301148.3.peg.1709"/>
<dbReference type="SUPFAM" id="SSF53218">
    <property type="entry name" value="Molybdenum cofactor biosynthesis proteins"/>
    <property type="match status" value="1"/>
</dbReference>
<dbReference type="OrthoDB" id="9801454at2"/>
<dbReference type="PANTHER" id="PTHR13939">
    <property type="entry name" value="NICOTINAMIDE-NUCLEOTIDE AMIDOHYDROLASE PNCC"/>
    <property type="match status" value="1"/>
</dbReference>
<dbReference type="Pfam" id="PF00994">
    <property type="entry name" value="MoCF_biosynth"/>
    <property type="match status" value="1"/>
</dbReference>
<dbReference type="Gene3D" id="3.90.950.20">
    <property type="entry name" value="CinA-like"/>
    <property type="match status" value="1"/>
</dbReference>
<dbReference type="AlphaFoldDB" id="A0A150LBF4"/>
<organism evidence="3 4">
    <name type="scientific">Caldibacillus debilis</name>
    <dbReference type="NCBI Taxonomy" id="301148"/>
    <lineage>
        <taxon>Bacteria</taxon>
        <taxon>Bacillati</taxon>
        <taxon>Bacillota</taxon>
        <taxon>Bacilli</taxon>
        <taxon>Bacillales</taxon>
        <taxon>Bacillaceae</taxon>
        <taxon>Caldibacillus</taxon>
    </lineage>
</organism>
<dbReference type="NCBIfam" id="NF001813">
    <property type="entry name" value="PRK00549.1"/>
    <property type="match status" value="1"/>
</dbReference>
<evidence type="ECO:0000259" key="2">
    <source>
        <dbReference type="SMART" id="SM00852"/>
    </source>
</evidence>
<gene>
    <name evidence="1" type="primary">cinA</name>
    <name evidence="3" type="ORF">B4135_3663</name>
</gene>
<dbReference type="InterPro" id="IPR008136">
    <property type="entry name" value="CinA_C"/>
</dbReference>
<comment type="caution">
    <text evidence="3">The sequence shown here is derived from an EMBL/GenBank/DDBJ whole genome shotgun (WGS) entry which is preliminary data.</text>
</comment>
<dbReference type="PIRSF" id="PIRSF006728">
    <property type="entry name" value="CinA"/>
    <property type="match status" value="1"/>
</dbReference>
<comment type="similarity">
    <text evidence="1">Belongs to the CinA family.</text>
</comment>
<dbReference type="Proteomes" id="UP000075683">
    <property type="component" value="Unassembled WGS sequence"/>
</dbReference>
<evidence type="ECO:0000313" key="4">
    <source>
        <dbReference type="Proteomes" id="UP000075683"/>
    </source>
</evidence>
<dbReference type="InterPro" id="IPR050101">
    <property type="entry name" value="CinA"/>
</dbReference>
<evidence type="ECO:0000256" key="1">
    <source>
        <dbReference type="HAMAP-Rule" id="MF_00226"/>
    </source>
</evidence>
<dbReference type="NCBIfam" id="TIGR00199">
    <property type="entry name" value="PncC_domain"/>
    <property type="match status" value="1"/>
</dbReference>
<evidence type="ECO:0000313" key="3">
    <source>
        <dbReference type="EMBL" id="KYD09339.1"/>
    </source>
</evidence>
<dbReference type="HAMAP" id="MF_00226_B">
    <property type="entry name" value="CinA_B"/>
    <property type="match status" value="1"/>
</dbReference>
<accession>A0A150LBF4</accession>
<dbReference type="EMBL" id="LQYT01000130">
    <property type="protein sequence ID" value="KYD09339.1"/>
    <property type="molecule type" value="Genomic_DNA"/>
</dbReference>
<reference evidence="3 4" key="1">
    <citation type="submission" date="2016-01" db="EMBL/GenBank/DDBJ databases">
        <title>Draft Genome Sequences of Seven Thermophilic Sporeformers Isolated from Foods.</title>
        <authorList>
            <person name="Berendsen E.M."/>
            <person name="Wells-Bennik M.H."/>
            <person name="Krawcyk A.O."/>
            <person name="De Jong A."/>
            <person name="Holsappel S."/>
            <person name="Eijlander R.T."/>
            <person name="Kuipers O.P."/>
        </authorList>
    </citation>
    <scope>NUCLEOTIDE SEQUENCE [LARGE SCALE GENOMIC DNA]</scope>
    <source>
        <strain evidence="3 4">B4135</strain>
    </source>
</reference>
<name>A0A150LBF4_9BACI</name>
<dbReference type="InterPro" id="IPR008135">
    <property type="entry name" value="Competence-induced_CinA"/>
</dbReference>
<dbReference type="PANTHER" id="PTHR13939:SF0">
    <property type="entry name" value="NMN AMIDOHYDROLASE-LIKE PROTEIN YFAY"/>
    <property type="match status" value="1"/>
</dbReference>
<dbReference type="NCBIfam" id="TIGR00200">
    <property type="entry name" value="cinA_nterm"/>
    <property type="match status" value="1"/>
</dbReference>
<dbReference type="NCBIfam" id="TIGR00177">
    <property type="entry name" value="molyb_syn"/>
    <property type="match status" value="1"/>
</dbReference>
<feature type="domain" description="MoaB/Mog" evidence="2">
    <location>
        <begin position="4"/>
        <end position="170"/>
    </location>
</feature>
<dbReference type="STRING" id="301148.B4135_3663"/>
<dbReference type="CDD" id="cd00885">
    <property type="entry name" value="cinA"/>
    <property type="match status" value="1"/>
</dbReference>
<sequence length="413" mass="44833">MQGEIISVGSELLLGQIVNTNARFLSEQLAELGISVFFHTVVGDNPERLLQAIGIAEKRSDLIVFTGGLGPTKDDVTKEVLSSHLGVPLVIDEASLKAIEDYFRRSGRPFAENNRKQALVLRGAEILPNDAGMAPGMFLSASGKSYLLLPGPPAEMETMFLRYGKPLLAGRSGRIESRVLRFFGIGEAELEKKLEDLIEKQSNPTIAPLADEGEVSIRLTASHAVKAEREKMLDSAEKKILERVGPFFYGYGGTTIFREMGERLRKKGWTLAAAESLTGGMFQSHVSAVPGASAWFKGGVVTYQTETKTEVLNVKRETVSTFGVVSGPCAKEMAENVRRLFRTDVGISFTGVAGPDPLEGKDPGLAYIGLSVKGRETEVFAVHLIGNRDTVRLRSAKHGAWAVFRAAAPDPER</sequence>
<protein>
    <recommendedName>
        <fullName evidence="1">Putative competence-damage inducible protein</fullName>
    </recommendedName>
</protein>
<proteinExistence type="inferred from homology"/>
<dbReference type="InterPro" id="IPR041424">
    <property type="entry name" value="CinA_KH"/>
</dbReference>
<dbReference type="Gene3D" id="3.40.980.10">
    <property type="entry name" value="MoaB/Mog-like domain"/>
    <property type="match status" value="1"/>
</dbReference>